<dbReference type="Proteomes" id="UP000032221">
    <property type="component" value="Unassembled WGS sequence"/>
</dbReference>
<keyword evidence="3" id="KW-1185">Reference proteome</keyword>
<name>A0A0D1JWP2_9MYCO</name>
<gene>
    <name evidence="2" type="ORF">TL10_10690</name>
</gene>
<reference evidence="2 3" key="1">
    <citation type="submission" date="2015-01" db="EMBL/GenBank/DDBJ databases">
        <title>Genome sequence of Mycobacterium llatzerense and Mycobacterium immunogenum recovered from brain abscess.</title>
        <authorList>
            <person name="Greninger A.L."/>
            <person name="Langelier C."/>
            <person name="Cunningham G."/>
            <person name="Chiu C.Y."/>
            <person name="Miller S."/>
        </authorList>
    </citation>
    <scope>NUCLEOTIDE SEQUENCE [LARGE SCALE GENOMIC DNA]</scope>
    <source>
        <strain evidence="2 3">CLUC14</strain>
    </source>
</reference>
<evidence type="ECO:0000256" key="1">
    <source>
        <dbReference type="SAM" id="MobiDB-lite"/>
    </source>
</evidence>
<dbReference type="EMBL" id="JXST01000012">
    <property type="protein sequence ID" value="KIU16999.1"/>
    <property type="molecule type" value="Genomic_DNA"/>
</dbReference>
<organism evidence="2 3">
    <name type="scientific">Mycolicibacterium llatzerense</name>
    <dbReference type="NCBI Taxonomy" id="280871"/>
    <lineage>
        <taxon>Bacteria</taxon>
        <taxon>Bacillati</taxon>
        <taxon>Actinomycetota</taxon>
        <taxon>Actinomycetes</taxon>
        <taxon>Mycobacteriales</taxon>
        <taxon>Mycobacteriaceae</taxon>
        <taxon>Mycolicibacterium</taxon>
    </lineage>
</organism>
<evidence type="ECO:0000313" key="2">
    <source>
        <dbReference type="EMBL" id="KIU16999.1"/>
    </source>
</evidence>
<dbReference type="PATRIC" id="fig|280871.6.peg.2215"/>
<accession>A0A0D1JWP2</accession>
<dbReference type="AlphaFoldDB" id="A0A0D1JWP2"/>
<feature type="compositionally biased region" description="Low complexity" evidence="1">
    <location>
        <begin position="39"/>
        <end position="59"/>
    </location>
</feature>
<comment type="caution">
    <text evidence="2">The sequence shown here is derived from an EMBL/GenBank/DDBJ whole genome shotgun (WGS) entry which is preliminary data.</text>
</comment>
<sequence>MSYREIVTSRRVNGRQAAVLAAALLLAGCSGDKQPPQPTTSSSSAPAPSTAAAPSTPAAEAPPSPTSRQLDGGTCLQLTGAVVNLMSGASPDDAKTAGDTINGFHPPADVQAAVTHFVKTNGLHSSDPDRTQFSRTLNNWVEQQCPVQRSEKKPK</sequence>
<feature type="region of interest" description="Disordered" evidence="1">
    <location>
        <begin position="29"/>
        <end position="73"/>
    </location>
</feature>
<evidence type="ECO:0000313" key="3">
    <source>
        <dbReference type="Proteomes" id="UP000032221"/>
    </source>
</evidence>
<dbReference type="RefSeq" id="WP_043985629.1">
    <property type="nucleotide sequence ID" value="NZ_JXST01000012.1"/>
</dbReference>
<dbReference type="PROSITE" id="PS51257">
    <property type="entry name" value="PROKAR_LIPOPROTEIN"/>
    <property type="match status" value="1"/>
</dbReference>
<dbReference type="OrthoDB" id="4745763at2"/>
<proteinExistence type="predicted"/>
<protein>
    <submittedName>
        <fullName evidence="2">Uncharacterized protein</fullName>
    </submittedName>
</protein>